<dbReference type="Pfam" id="PF13408">
    <property type="entry name" value="Zn_ribbon_recom"/>
    <property type="match status" value="1"/>
</dbReference>
<dbReference type="Gene3D" id="3.90.1750.20">
    <property type="entry name" value="Putative Large Serine Recombinase, Chain B, Domain 2"/>
    <property type="match status" value="1"/>
</dbReference>
<dbReference type="PANTHER" id="PTHR30461:SF23">
    <property type="entry name" value="DNA RECOMBINASE-RELATED"/>
    <property type="match status" value="1"/>
</dbReference>
<dbReference type="Proteomes" id="UP000029585">
    <property type="component" value="Unassembled WGS sequence"/>
</dbReference>
<dbReference type="CDD" id="cd03770">
    <property type="entry name" value="SR_TndX_transposase"/>
    <property type="match status" value="1"/>
</dbReference>
<dbReference type="InterPro" id="IPR025827">
    <property type="entry name" value="Zn_ribbon_recom_dom"/>
</dbReference>
<dbReference type="InterPro" id="IPR011109">
    <property type="entry name" value="DNA_bind_recombinase_dom"/>
</dbReference>
<evidence type="ECO:0000313" key="3">
    <source>
        <dbReference type="EMBL" id="KGF53098.1"/>
    </source>
</evidence>
<dbReference type="Pfam" id="PF14287">
    <property type="entry name" value="DUF4368"/>
    <property type="match status" value="1"/>
</dbReference>
<evidence type="ECO:0000313" key="4">
    <source>
        <dbReference type="Proteomes" id="UP000029585"/>
    </source>
</evidence>
<dbReference type="EMBL" id="ADLO01000115">
    <property type="protein sequence ID" value="KGF53098.1"/>
    <property type="molecule type" value="Genomic_DNA"/>
</dbReference>
<comment type="caution">
    <text evidence="3">The sequence shown here is derived from an EMBL/GenBank/DDBJ whole genome shotgun (WGS) entry which is preliminary data.</text>
</comment>
<keyword evidence="4" id="KW-1185">Reference proteome</keyword>
<dbReference type="HOGENOM" id="CLU_010686_18_2_9"/>
<proteinExistence type="predicted"/>
<dbReference type="PROSITE" id="PS51737">
    <property type="entry name" value="RECOMBINASE_DNA_BIND"/>
    <property type="match status" value="1"/>
</dbReference>
<feature type="domain" description="Resolvase/invertase-type recombinase catalytic" evidence="1">
    <location>
        <begin position="8"/>
        <end position="157"/>
    </location>
</feature>
<evidence type="ECO:0000259" key="1">
    <source>
        <dbReference type="PROSITE" id="PS51736"/>
    </source>
</evidence>
<sequence length="552" mass="63882">MTTSNQKKTALYCRLSQDDNTENESNSIQNQKMILQRYAADHHFPNPCFYVDDGYSGASFQRPGFQQMMADMENGEIGIIITKDLSRLGRNQLHTGLYIEERFPMFGVRYIAINDNVDTDSSESNELMPFKNLFNEWYVRDSSRKVRAVLKAKAERGERLGTRAPYGYKKDEADSKKLVVDEEAAAVVRRIFAMCAAGRGPSQIARKLREEQILCPTTYAYQKFGINHTSLNMEEPFHWTSSTVANMLENELYLGNTINMRFSTKSYKDKRRVEHPKEECLVFEGTHPALVTQEVWDIVQRVRQNRRRPTKMNEQNKYSGLVVCADCGSTMVLHRAHTMKPTWNNFTCRTYKKEGAEVCTAHYIRECVLDEVILEDLRRVTAMAREHTMEFAEYIGSRQSAEIQREIRRQERELTAMRKRGAELDAIFKKLYEDRVLGHLSVEQFQTLSSGYTEEQERLAEEIPAKEGAIQKLRDTVSSTDGFIAKAKRYTDIMELTPELLRLFIQKIVVHEKSTKWSKKAMQTIEIHYSDIGFIGRDIPQDKESPRQEISA</sequence>
<accession>A0A096B186</accession>
<dbReference type="InterPro" id="IPR036162">
    <property type="entry name" value="Resolvase-like_N_sf"/>
</dbReference>
<organism evidence="3 4">
    <name type="scientific">Flavonifractor plautii 1_3_50AFAA</name>
    <dbReference type="NCBI Taxonomy" id="742738"/>
    <lineage>
        <taxon>Bacteria</taxon>
        <taxon>Bacillati</taxon>
        <taxon>Bacillota</taxon>
        <taxon>Clostridia</taxon>
        <taxon>Eubacteriales</taxon>
        <taxon>Oscillospiraceae</taxon>
        <taxon>Flavonifractor</taxon>
    </lineage>
</organism>
<dbReference type="Pfam" id="PF00239">
    <property type="entry name" value="Resolvase"/>
    <property type="match status" value="1"/>
</dbReference>
<evidence type="ECO:0000259" key="2">
    <source>
        <dbReference type="PROSITE" id="PS51737"/>
    </source>
</evidence>
<dbReference type="PROSITE" id="PS51736">
    <property type="entry name" value="RECOMBINASES_3"/>
    <property type="match status" value="1"/>
</dbReference>
<gene>
    <name evidence="3" type="ORF">HMPREF9460_03839</name>
</gene>
<dbReference type="GO" id="GO:0000150">
    <property type="term" value="F:DNA strand exchange activity"/>
    <property type="evidence" value="ECO:0007669"/>
    <property type="project" value="InterPro"/>
</dbReference>
<dbReference type="eggNOG" id="COG1961">
    <property type="taxonomic scope" value="Bacteria"/>
</dbReference>
<reference evidence="3 4" key="1">
    <citation type="submission" date="2011-08" db="EMBL/GenBank/DDBJ databases">
        <title>The Genome Sequence of Clostridium orbiscindens 1_3_50AFAA.</title>
        <authorList>
            <consortium name="The Broad Institute Genome Sequencing Platform"/>
            <person name="Earl A."/>
            <person name="Ward D."/>
            <person name="Feldgarden M."/>
            <person name="Gevers D."/>
            <person name="Daigneault M."/>
            <person name="Strauss J."/>
            <person name="Allen-Vercoe E."/>
            <person name="Young S.K."/>
            <person name="Zeng Q."/>
            <person name="Gargeya S."/>
            <person name="Fitzgerald M."/>
            <person name="Haas B."/>
            <person name="Abouelleil A."/>
            <person name="Alvarado L."/>
            <person name="Arachchi H.M."/>
            <person name="Berlin A."/>
            <person name="Brown A."/>
            <person name="Chapman S.B."/>
            <person name="Chen Z."/>
            <person name="Dunbar C."/>
            <person name="Freedman E."/>
            <person name="Gearin G."/>
            <person name="Gellesch M."/>
            <person name="Goldberg J."/>
            <person name="Griggs A."/>
            <person name="Gujja S."/>
            <person name="Heiman D."/>
            <person name="Howarth C."/>
            <person name="Larson L."/>
            <person name="Lui A."/>
            <person name="MacDonald P.J.P."/>
            <person name="Montmayeur A."/>
            <person name="Murphy C."/>
            <person name="Neiman D."/>
            <person name="Pearson M."/>
            <person name="Priest M."/>
            <person name="Roberts A."/>
            <person name="Saif S."/>
            <person name="Shea T."/>
            <person name="Shenoy N."/>
            <person name="Sisk P."/>
            <person name="Stolte C."/>
            <person name="Sykes S."/>
            <person name="Wortman J."/>
            <person name="Nusbaum C."/>
            <person name="Birren B."/>
        </authorList>
    </citation>
    <scope>NUCLEOTIDE SEQUENCE [LARGE SCALE GENOMIC DNA]</scope>
    <source>
        <strain evidence="3 4">1_3_50AFAA</strain>
    </source>
</reference>
<dbReference type="PATRIC" id="fig|742738.3.peg.3950"/>
<evidence type="ECO:0008006" key="5">
    <source>
        <dbReference type="Google" id="ProtNLM"/>
    </source>
</evidence>
<dbReference type="SUPFAM" id="SSF53041">
    <property type="entry name" value="Resolvase-like"/>
    <property type="match status" value="1"/>
</dbReference>
<dbReference type="InterPro" id="IPR006119">
    <property type="entry name" value="Resolv_N"/>
</dbReference>
<dbReference type="InterPro" id="IPR025378">
    <property type="entry name" value="DUF4368"/>
</dbReference>
<dbReference type="PANTHER" id="PTHR30461">
    <property type="entry name" value="DNA-INVERTASE FROM LAMBDOID PROPHAGE"/>
    <property type="match status" value="1"/>
</dbReference>
<feature type="domain" description="Recombinase" evidence="2">
    <location>
        <begin position="165"/>
        <end position="309"/>
    </location>
</feature>
<dbReference type="AlphaFoldDB" id="A0A096B186"/>
<dbReference type="GO" id="GO:0003677">
    <property type="term" value="F:DNA binding"/>
    <property type="evidence" value="ECO:0007669"/>
    <property type="project" value="InterPro"/>
</dbReference>
<dbReference type="Gene3D" id="3.40.50.1390">
    <property type="entry name" value="Resolvase, N-terminal catalytic domain"/>
    <property type="match status" value="1"/>
</dbReference>
<protein>
    <recommendedName>
        <fullName evidence="5">Recombinase domain-containing protein</fullName>
    </recommendedName>
</protein>
<dbReference type="InterPro" id="IPR050639">
    <property type="entry name" value="SSR_resolvase"/>
</dbReference>
<name>A0A096B186_FLAPL</name>
<dbReference type="Pfam" id="PF07508">
    <property type="entry name" value="Recombinase"/>
    <property type="match status" value="1"/>
</dbReference>
<dbReference type="InterPro" id="IPR038109">
    <property type="entry name" value="DNA_bind_recomb_sf"/>
</dbReference>
<dbReference type="SMART" id="SM00857">
    <property type="entry name" value="Resolvase"/>
    <property type="match status" value="1"/>
</dbReference>
<dbReference type="RefSeq" id="WP_044943233.1">
    <property type="nucleotide sequence ID" value="NZ_KN174167.1"/>
</dbReference>